<dbReference type="STRING" id="1878942.GCA_900128755_00202"/>
<reference evidence="1 2" key="1">
    <citation type="submission" date="2017-05" db="EMBL/GenBank/DDBJ databases">
        <title>Genome sequence of Candidatus Fukatsuia symbiotica and Candidatus Hamiltonella defensa from Acyrthosiphon pisum strain 5D.</title>
        <authorList>
            <person name="Patel V.A."/>
            <person name="Chevignon G."/>
            <person name="Russell J.A."/>
            <person name="Oliver K.M."/>
        </authorList>
    </citation>
    <scope>NUCLEOTIDE SEQUENCE [LARGE SCALE GENOMIC DNA]</scope>
    <source>
        <strain evidence="1 2">5D</strain>
    </source>
</reference>
<dbReference type="InterPro" id="IPR019630">
    <property type="entry name" value="DUF2496_YbaM-rel"/>
</dbReference>
<dbReference type="Pfam" id="PF10689">
    <property type="entry name" value="DUF2496"/>
    <property type="match status" value="1"/>
</dbReference>
<organism evidence="1 2">
    <name type="scientific">Candidatus Fukatsuia symbiotica</name>
    <dbReference type="NCBI Taxonomy" id="1878942"/>
    <lineage>
        <taxon>Bacteria</taxon>
        <taxon>Pseudomonadati</taxon>
        <taxon>Pseudomonadota</taxon>
        <taxon>Gammaproteobacteria</taxon>
        <taxon>Enterobacterales</taxon>
        <taxon>Yersiniaceae</taxon>
        <taxon>Candidatus Fukatsuia</taxon>
    </lineage>
</organism>
<dbReference type="OrthoDB" id="6197868at2"/>
<proteinExistence type="predicted"/>
<dbReference type="KEGG" id="fsm:CCS41_13020"/>
<evidence type="ECO:0000313" key="2">
    <source>
        <dbReference type="Proteomes" id="UP000261875"/>
    </source>
</evidence>
<protein>
    <submittedName>
        <fullName evidence="1">DUF2496 domain-containing protein</fullName>
    </submittedName>
</protein>
<sequence>MLIEQASPESVERASPEIQLAVDLIYLLECNEIAPETALAALTIVRRDCQEKLDRQHSHSIIEQIV</sequence>
<keyword evidence="2" id="KW-1185">Reference proteome</keyword>
<dbReference type="Proteomes" id="UP000261875">
    <property type="component" value="Chromosome"/>
</dbReference>
<gene>
    <name evidence="1" type="ORF">CCS41_13020</name>
</gene>
<dbReference type="NCBIfam" id="NF008266">
    <property type="entry name" value="PRK11038.1"/>
    <property type="match status" value="1"/>
</dbReference>
<name>A0A2U8IAG8_9GAMM</name>
<dbReference type="RefSeq" id="WP_119797681.1">
    <property type="nucleotide sequence ID" value="NZ_CP021659.1"/>
</dbReference>
<accession>A0A2U8IAG8</accession>
<dbReference type="EMBL" id="CP021659">
    <property type="protein sequence ID" value="AWK15184.1"/>
    <property type="molecule type" value="Genomic_DNA"/>
</dbReference>
<dbReference type="AlphaFoldDB" id="A0A2U8IAG8"/>
<evidence type="ECO:0000313" key="1">
    <source>
        <dbReference type="EMBL" id="AWK15184.1"/>
    </source>
</evidence>